<reference evidence="2 3" key="1">
    <citation type="journal article" date="2018" name="Front. Plant Sci.">
        <title>Red Clover (Trifolium pratense) and Zigzag Clover (T. medium) - A Picture of Genomic Similarities and Differences.</title>
        <authorList>
            <person name="Dluhosova J."/>
            <person name="Istvanek J."/>
            <person name="Nedelnik J."/>
            <person name="Repkova J."/>
        </authorList>
    </citation>
    <scope>NUCLEOTIDE SEQUENCE [LARGE SCALE GENOMIC DNA]</scope>
    <source>
        <strain evidence="3">cv. 10/8</strain>
        <tissue evidence="2">Leaf</tissue>
    </source>
</reference>
<organism evidence="2 3">
    <name type="scientific">Trifolium medium</name>
    <dbReference type="NCBI Taxonomy" id="97028"/>
    <lineage>
        <taxon>Eukaryota</taxon>
        <taxon>Viridiplantae</taxon>
        <taxon>Streptophyta</taxon>
        <taxon>Embryophyta</taxon>
        <taxon>Tracheophyta</taxon>
        <taxon>Spermatophyta</taxon>
        <taxon>Magnoliopsida</taxon>
        <taxon>eudicotyledons</taxon>
        <taxon>Gunneridae</taxon>
        <taxon>Pentapetalae</taxon>
        <taxon>rosids</taxon>
        <taxon>fabids</taxon>
        <taxon>Fabales</taxon>
        <taxon>Fabaceae</taxon>
        <taxon>Papilionoideae</taxon>
        <taxon>50 kb inversion clade</taxon>
        <taxon>NPAAA clade</taxon>
        <taxon>Hologalegina</taxon>
        <taxon>IRL clade</taxon>
        <taxon>Trifolieae</taxon>
        <taxon>Trifolium</taxon>
    </lineage>
</organism>
<keyword evidence="1" id="KW-0812">Transmembrane</keyword>
<dbReference type="Proteomes" id="UP000265520">
    <property type="component" value="Unassembled WGS sequence"/>
</dbReference>
<evidence type="ECO:0000313" key="2">
    <source>
        <dbReference type="EMBL" id="MCI28803.1"/>
    </source>
</evidence>
<sequence>MLVANSTPPLPLQSWTKPLDGYLKCNVDCTLIQAKSRYGVGICFSDNPGGKRQLGFHLLVLYLNVKLLLFLFLCKWQPLVDMRVSLLRVIAKPLSTLCCVD</sequence>
<feature type="transmembrane region" description="Helical" evidence="1">
    <location>
        <begin position="54"/>
        <end position="73"/>
    </location>
</feature>
<accession>A0A392QWS2</accession>
<evidence type="ECO:0000313" key="3">
    <source>
        <dbReference type="Proteomes" id="UP000265520"/>
    </source>
</evidence>
<keyword evidence="1" id="KW-0472">Membrane</keyword>
<evidence type="ECO:0008006" key="4">
    <source>
        <dbReference type="Google" id="ProtNLM"/>
    </source>
</evidence>
<protein>
    <recommendedName>
        <fullName evidence="4">RNA-directed DNA polymerase (Reverse transcriptase)</fullName>
    </recommendedName>
</protein>
<proteinExistence type="predicted"/>
<dbReference type="EMBL" id="LXQA010168170">
    <property type="protein sequence ID" value="MCI28803.1"/>
    <property type="molecule type" value="Genomic_DNA"/>
</dbReference>
<keyword evidence="1" id="KW-1133">Transmembrane helix</keyword>
<keyword evidence="3" id="KW-1185">Reference proteome</keyword>
<comment type="caution">
    <text evidence="2">The sequence shown here is derived from an EMBL/GenBank/DDBJ whole genome shotgun (WGS) entry which is preliminary data.</text>
</comment>
<evidence type="ECO:0000256" key="1">
    <source>
        <dbReference type="SAM" id="Phobius"/>
    </source>
</evidence>
<dbReference type="AlphaFoldDB" id="A0A392QWS2"/>
<name>A0A392QWS2_9FABA</name>